<dbReference type="Pfam" id="PF06527">
    <property type="entry name" value="TniQ"/>
    <property type="match status" value="1"/>
</dbReference>
<dbReference type="InterPro" id="IPR009492">
    <property type="entry name" value="TniQ"/>
</dbReference>
<feature type="domain" description="TniQ" evidence="1">
    <location>
        <begin position="23"/>
        <end position="161"/>
    </location>
</feature>
<dbReference type="RefSeq" id="WP_152283949.1">
    <property type="nucleotide sequence ID" value="NZ_WFLI01000025.1"/>
</dbReference>
<organism evidence="2 3">
    <name type="scientific">Janthinobacterium violaceinigrum</name>
    <dbReference type="NCBI Taxonomy" id="2654252"/>
    <lineage>
        <taxon>Bacteria</taxon>
        <taxon>Pseudomonadati</taxon>
        <taxon>Pseudomonadota</taxon>
        <taxon>Betaproteobacteria</taxon>
        <taxon>Burkholderiales</taxon>
        <taxon>Oxalobacteraceae</taxon>
        <taxon>Janthinobacterium</taxon>
    </lineage>
</organism>
<sequence>MDRTRRMGRHRATSIEVVPWYAHVVPGRDELISSFLVRSAHRHGLSPYRFTAVTFPENVIWTRDIDSSLSDQALSLIAHYYGLTIDDVVAMTLFGFMGCASSSDPQWPACQRWINVIGIYHRLRLRFGLQFCPLCLKDEPVFQRAWRLSFVFACPKHGIFLRDCCPSCEMAVMPHRCKHEPTRCWQCGTVLHSFDGKDKGSADTALAVQYRMLRCLDGHGYCLGPELLSTPEFIHGASIMMRLIKQQLQSHPDLRPIHICTVDIREETRRLRTHSREALFSVLNELLEDWPVNFLHFAHAAGMTQLAFRTCGELPNWLTAAVALLPERLRTRPRNNDKWLIDHVCRLEHVGGAVSWALRAQALMRAAKGIYEC</sequence>
<dbReference type="AlphaFoldDB" id="A0A6I1I6T6"/>
<dbReference type="EMBL" id="WFLI01000025">
    <property type="protein sequence ID" value="KAB8063217.1"/>
    <property type="molecule type" value="Genomic_DNA"/>
</dbReference>
<accession>A0A6I1I6T6</accession>
<keyword evidence="3" id="KW-1185">Reference proteome</keyword>
<comment type="caution">
    <text evidence="2">The sequence shown here is derived from an EMBL/GenBank/DDBJ whole genome shotgun (WGS) entry which is preliminary data.</text>
</comment>
<gene>
    <name evidence="2" type="ORF">GCN75_19815</name>
</gene>
<name>A0A6I1I6T6_9BURK</name>
<proteinExistence type="predicted"/>
<evidence type="ECO:0000313" key="3">
    <source>
        <dbReference type="Proteomes" id="UP000468717"/>
    </source>
</evidence>
<reference evidence="2 3" key="1">
    <citation type="submission" date="2019-10" db="EMBL/GenBank/DDBJ databases">
        <title>Three novel species isolated from a subtropical stream in China.</title>
        <authorList>
            <person name="Lu H."/>
        </authorList>
    </citation>
    <scope>NUCLEOTIDE SEQUENCE [LARGE SCALE GENOMIC DNA]</scope>
    <source>
        <strain evidence="2 3">FT13W</strain>
    </source>
</reference>
<dbReference type="Proteomes" id="UP000468717">
    <property type="component" value="Unassembled WGS sequence"/>
</dbReference>
<evidence type="ECO:0000259" key="1">
    <source>
        <dbReference type="Pfam" id="PF06527"/>
    </source>
</evidence>
<evidence type="ECO:0000313" key="2">
    <source>
        <dbReference type="EMBL" id="KAB8063217.1"/>
    </source>
</evidence>
<protein>
    <recommendedName>
        <fullName evidence="1">TniQ domain-containing protein</fullName>
    </recommendedName>
</protein>